<evidence type="ECO:0000256" key="4">
    <source>
        <dbReference type="SAM" id="MobiDB-lite"/>
    </source>
</evidence>
<accession>A0A139WXW1</accession>
<dbReference type="Pfam" id="PF00004">
    <property type="entry name" value="AAA"/>
    <property type="match status" value="1"/>
</dbReference>
<evidence type="ECO:0000313" key="6">
    <source>
        <dbReference type="EMBL" id="KYC37277.1"/>
    </source>
</evidence>
<dbReference type="InterPro" id="IPR050221">
    <property type="entry name" value="26S_Proteasome_ATPase"/>
</dbReference>
<keyword evidence="2" id="KW-0547">Nucleotide-binding</keyword>
<dbReference type="InterPro" id="IPR003593">
    <property type="entry name" value="AAA+_ATPase"/>
</dbReference>
<evidence type="ECO:0000313" key="7">
    <source>
        <dbReference type="Proteomes" id="UP000076925"/>
    </source>
</evidence>
<dbReference type="SMART" id="SM00382">
    <property type="entry name" value="AAA"/>
    <property type="match status" value="1"/>
</dbReference>
<dbReference type="GO" id="GO:0005524">
    <property type="term" value="F:ATP binding"/>
    <property type="evidence" value="ECO:0007669"/>
    <property type="project" value="UniProtKB-KW"/>
</dbReference>
<dbReference type="InterPro" id="IPR003959">
    <property type="entry name" value="ATPase_AAA_core"/>
</dbReference>
<evidence type="ECO:0000256" key="2">
    <source>
        <dbReference type="ARBA" id="ARBA00022741"/>
    </source>
</evidence>
<comment type="caution">
    <text evidence="6">The sequence shown here is derived from an EMBL/GenBank/DDBJ whole genome shotgun (WGS) entry which is preliminary data.</text>
</comment>
<reference evidence="6 7" key="1">
    <citation type="journal article" date="2013" name="Genome Biol. Evol.">
        <title>Genomes of Stigonematalean cyanobacteria (subsection V) and the evolution of oxygenic photosynthesis from prokaryotes to plastids.</title>
        <authorList>
            <person name="Dagan T."/>
            <person name="Roettger M."/>
            <person name="Stucken K."/>
            <person name="Landan G."/>
            <person name="Koch R."/>
            <person name="Major P."/>
            <person name="Gould S.B."/>
            <person name="Goremykin V.V."/>
            <person name="Rippka R."/>
            <person name="Tandeau de Marsac N."/>
            <person name="Gugger M."/>
            <person name="Lockhart P.J."/>
            <person name="Allen J.F."/>
            <person name="Brune I."/>
            <person name="Maus I."/>
            <person name="Puhler A."/>
            <person name="Martin W.F."/>
        </authorList>
    </citation>
    <scope>NUCLEOTIDE SEQUENCE [LARGE SCALE GENOMIC DNA]</scope>
    <source>
        <strain evidence="6 7">PCC 7110</strain>
    </source>
</reference>
<dbReference type="InterPro" id="IPR027417">
    <property type="entry name" value="P-loop_NTPase"/>
</dbReference>
<feature type="region of interest" description="Disordered" evidence="4">
    <location>
        <begin position="36"/>
        <end position="71"/>
    </location>
</feature>
<feature type="domain" description="AAA+ ATPase" evidence="5">
    <location>
        <begin position="479"/>
        <end position="611"/>
    </location>
</feature>
<evidence type="ECO:0000256" key="1">
    <source>
        <dbReference type="ARBA" id="ARBA00006914"/>
    </source>
</evidence>
<name>A0A139WXW1_9CYAN</name>
<dbReference type="EMBL" id="ANNX02000047">
    <property type="protein sequence ID" value="KYC37277.1"/>
    <property type="molecule type" value="Genomic_DNA"/>
</dbReference>
<dbReference type="AlphaFoldDB" id="A0A139WXW1"/>
<protein>
    <submittedName>
        <fullName evidence="6">AAA family ATPase</fullName>
    </submittedName>
</protein>
<sequence>MNDLDFWQQNNEEYLAKALVWLRLCLERQVSRVQGVESMPSTPPKRRFLRRSPDTSVTDLPALPSGEHEDNIDKKLAKAAREMSDAQELQPPPAMVILSQRLGLSPFEQQVLLLCSAVELDTRIATLCAQAQDNIHQPYPTFALALSLFDQPAWDVLSPERPLRYWRLIEINQPNAQPLTTSALRADERIVNYIKGLNYLDDRLAPFLVSLETLYFPNQLPTSQQQTVAAITPYLRQYQRRSPIIQLLGADSASKQLVAQQAAQSVNLFLYRLPVELLPAQTGELETFIRLWERESLLLPIVLYIDAQEIANTPPVEGQAPPLHRFASRSHGLLFLSSREIRSNLGRPSVSVDIAKPTTEEQKQIWEKMLGDGSDKISTQLAGQFNLNLSTIQQIAQTTKAKVSNLDPTFYYQLWSACLTNTRPQLDILAQRLNPKATWEDIVLPEEETNLLRQIAHQMQQRSKVYQDWGFENRMNRGLGISALFAGESGTGKTMAAEVIANDLHLNLYRIDLSAVISKYIGETEKNLRRLFDAAEDGGTILFFDEADALFGKRSEVKDSHDRYANIEINYLLQRMEAFRGLAILATNMRNALDHAFMRRLRFIITFPFPNPTERQKIWQRAFPLEVPIEKLDFARLARLNLTGGSIHNIALNAAFLAAQQGTAITMPIVLQAARTEFRKLDRPINEVDFRWQEIGVKV</sequence>
<comment type="similarity">
    <text evidence="1">Belongs to the AAA ATPase family.</text>
</comment>
<dbReference type="PANTHER" id="PTHR23073">
    <property type="entry name" value="26S PROTEASOME REGULATORY SUBUNIT"/>
    <property type="match status" value="1"/>
</dbReference>
<dbReference type="Pfam" id="PF22977">
    <property type="entry name" value="WHD"/>
    <property type="match status" value="1"/>
</dbReference>
<dbReference type="SUPFAM" id="SSF52540">
    <property type="entry name" value="P-loop containing nucleoside triphosphate hydrolases"/>
    <property type="match status" value="1"/>
</dbReference>
<dbReference type="RefSeq" id="WP_017747527.1">
    <property type="nucleotide sequence ID" value="NZ_KQ976354.1"/>
</dbReference>
<dbReference type="InterPro" id="IPR054472">
    <property type="entry name" value="WHD"/>
</dbReference>
<dbReference type="STRING" id="128403.WA1_47540"/>
<evidence type="ECO:0000256" key="3">
    <source>
        <dbReference type="ARBA" id="ARBA00022840"/>
    </source>
</evidence>
<dbReference type="CDD" id="cd19481">
    <property type="entry name" value="RecA-like_protease"/>
    <property type="match status" value="1"/>
</dbReference>
<keyword evidence="3" id="KW-0067">ATP-binding</keyword>
<organism evidence="6 7">
    <name type="scientific">Scytonema hofmannii PCC 7110</name>
    <dbReference type="NCBI Taxonomy" id="128403"/>
    <lineage>
        <taxon>Bacteria</taxon>
        <taxon>Bacillati</taxon>
        <taxon>Cyanobacteriota</taxon>
        <taxon>Cyanophyceae</taxon>
        <taxon>Nostocales</taxon>
        <taxon>Scytonemataceae</taxon>
        <taxon>Scytonema</taxon>
    </lineage>
</organism>
<dbReference type="OrthoDB" id="9806903at2"/>
<keyword evidence="7" id="KW-1185">Reference proteome</keyword>
<dbReference type="Proteomes" id="UP000076925">
    <property type="component" value="Unassembled WGS sequence"/>
</dbReference>
<proteinExistence type="inferred from homology"/>
<dbReference type="Gene3D" id="3.40.50.300">
    <property type="entry name" value="P-loop containing nucleotide triphosphate hydrolases"/>
    <property type="match status" value="1"/>
</dbReference>
<evidence type="ECO:0000259" key="5">
    <source>
        <dbReference type="SMART" id="SM00382"/>
    </source>
</evidence>
<dbReference type="GO" id="GO:0016887">
    <property type="term" value="F:ATP hydrolysis activity"/>
    <property type="evidence" value="ECO:0007669"/>
    <property type="project" value="InterPro"/>
</dbReference>
<gene>
    <name evidence="6" type="ORF">WA1_47540</name>
</gene>